<evidence type="ECO:0000256" key="8">
    <source>
        <dbReference type="ARBA" id="ARBA00022490"/>
    </source>
</evidence>
<sequence length="221" mass="23812">MHFQPIENLGDDAYVSGGGGGGGAFVTASNVNDTLDDIFGGDDLQPAEDYHPSDMRRLETEHTTAGYREGIALGKEATLQQGFDEGYSVGAALGLQAGQLLGLLEGIAEAAKANAGSPTAEIETLLNEGRTELSVEKIFSSDHWKPNGERNYTISATDFTAHQVAQAHPVIRKWIGIVDDQVRVWGVDKSLLDHLNPEPAQQTHEELPAHGDEPARDLLDW</sequence>
<dbReference type="EMBL" id="CABFNO020001536">
    <property type="protein sequence ID" value="CAG9995885.1"/>
    <property type="molecule type" value="Genomic_DNA"/>
</dbReference>
<evidence type="ECO:0000256" key="9">
    <source>
        <dbReference type="ARBA" id="ARBA00023242"/>
    </source>
</evidence>
<comment type="subunit">
    <text evidence="5">May form a complex with LTO1.</text>
</comment>
<dbReference type="InterPro" id="IPR038881">
    <property type="entry name" value="Yae1-like"/>
</dbReference>
<evidence type="ECO:0000256" key="3">
    <source>
        <dbReference type="ARBA" id="ARBA00004496"/>
    </source>
</evidence>
<dbReference type="Proteomes" id="UP000754883">
    <property type="component" value="Unassembled WGS sequence"/>
</dbReference>
<dbReference type="InterPro" id="IPR019191">
    <property type="entry name" value="Essential_protein_Yae1_N"/>
</dbReference>
<organism evidence="12 13">
    <name type="scientific">Clonostachys byssicola</name>
    <dbReference type="NCBI Taxonomy" id="160290"/>
    <lineage>
        <taxon>Eukaryota</taxon>
        <taxon>Fungi</taxon>
        <taxon>Dikarya</taxon>
        <taxon>Ascomycota</taxon>
        <taxon>Pezizomycotina</taxon>
        <taxon>Sordariomycetes</taxon>
        <taxon>Hypocreomycetidae</taxon>
        <taxon>Hypocreales</taxon>
        <taxon>Bionectriaceae</taxon>
        <taxon>Clonostachys</taxon>
    </lineage>
</organism>
<protein>
    <recommendedName>
        <fullName evidence="7">Protein YAE1</fullName>
    </recommendedName>
    <alternativeName>
        <fullName evidence="6">Protein yae1</fullName>
    </alternativeName>
</protein>
<evidence type="ECO:0000256" key="5">
    <source>
        <dbReference type="ARBA" id="ARBA00011427"/>
    </source>
</evidence>
<evidence type="ECO:0000256" key="4">
    <source>
        <dbReference type="ARBA" id="ARBA00007096"/>
    </source>
</evidence>
<evidence type="ECO:0000313" key="13">
    <source>
        <dbReference type="Proteomes" id="UP000754883"/>
    </source>
</evidence>
<comment type="subcellular location">
    <subcellularLocation>
        <location evidence="3">Cytoplasm</location>
    </subcellularLocation>
    <subcellularLocation>
        <location evidence="2">Nucleus</location>
    </subcellularLocation>
</comment>
<dbReference type="PANTHER" id="PTHR18829">
    <property type="entry name" value="PROTEIN YAE1 HOMOLOG"/>
    <property type="match status" value="1"/>
</dbReference>
<evidence type="ECO:0000313" key="12">
    <source>
        <dbReference type="EMBL" id="CAG9995885.1"/>
    </source>
</evidence>
<name>A0A9N9Y8T9_9HYPO</name>
<keyword evidence="13" id="KW-1185">Reference proteome</keyword>
<feature type="compositionally biased region" description="Basic and acidic residues" evidence="10">
    <location>
        <begin position="203"/>
        <end position="221"/>
    </location>
</feature>
<evidence type="ECO:0000256" key="7">
    <source>
        <dbReference type="ARBA" id="ARBA00018400"/>
    </source>
</evidence>
<evidence type="ECO:0000256" key="10">
    <source>
        <dbReference type="SAM" id="MobiDB-lite"/>
    </source>
</evidence>
<dbReference type="OrthoDB" id="20086at2759"/>
<evidence type="ECO:0000256" key="2">
    <source>
        <dbReference type="ARBA" id="ARBA00004123"/>
    </source>
</evidence>
<feature type="region of interest" description="Disordered" evidence="10">
    <location>
        <begin position="199"/>
        <end position="221"/>
    </location>
</feature>
<comment type="caution">
    <text evidence="12">The sequence shown here is derived from an EMBL/GenBank/DDBJ whole genome shotgun (WGS) entry which is preliminary data.</text>
</comment>
<dbReference type="AlphaFoldDB" id="A0A9N9Y8T9"/>
<dbReference type="PANTHER" id="PTHR18829:SF0">
    <property type="entry name" value="PROTEIN YAE1 HOMOLOG"/>
    <property type="match status" value="1"/>
</dbReference>
<comment type="similarity">
    <text evidence="4">Belongs to the YAE1 family.</text>
</comment>
<reference evidence="12" key="1">
    <citation type="submission" date="2021-10" db="EMBL/GenBank/DDBJ databases">
        <authorList>
            <person name="Piombo E."/>
        </authorList>
    </citation>
    <scope>NUCLEOTIDE SEQUENCE</scope>
</reference>
<proteinExistence type="inferred from homology"/>
<dbReference type="GO" id="GO:0005634">
    <property type="term" value="C:nucleus"/>
    <property type="evidence" value="ECO:0007669"/>
    <property type="project" value="UniProtKB-SubCell"/>
</dbReference>
<evidence type="ECO:0000256" key="6">
    <source>
        <dbReference type="ARBA" id="ARBA00017286"/>
    </source>
</evidence>
<dbReference type="GO" id="GO:0005737">
    <property type="term" value="C:cytoplasm"/>
    <property type="evidence" value="ECO:0007669"/>
    <property type="project" value="UniProtKB-SubCell"/>
</dbReference>
<gene>
    <name evidence="12" type="ORF">CBYS24578_00003959</name>
</gene>
<evidence type="ECO:0000259" key="11">
    <source>
        <dbReference type="Pfam" id="PF09811"/>
    </source>
</evidence>
<keyword evidence="9" id="KW-0539">Nucleus</keyword>
<accession>A0A9N9Y8T9</accession>
<dbReference type="Pfam" id="PF09811">
    <property type="entry name" value="Yae1_N"/>
    <property type="match status" value="1"/>
</dbReference>
<feature type="domain" description="Essential protein Yae1 N-terminal" evidence="11">
    <location>
        <begin position="66"/>
        <end position="104"/>
    </location>
</feature>
<evidence type="ECO:0000256" key="1">
    <source>
        <dbReference type="ARBA" id="ARBA00003836"/>
    </source>
</evidence>
<comment type="function">
    <text evidence="1">The complex LTO1:YAE1 may function as a target specific adapter that probably recruits apo-RPLI1 to the cytosolic iron-sulfur protein assembly (CIA) complex machinery. May be required for biogenesis of the large ribosomal subunit and initiation of translation.</text>
</comment>
<keyword evidence="8" id="KW-0963">Cytoplasm</keyword>